<sequence>MESQKAKVAMYVKRSFGDKMNASFDFIKENWKPLFKFATYLILPLCLIQALSLNGLMNGSMGITMGVKAGAANPLADFGTMFWVNYGLTIICYLIGSVILTSLVYALIKTYNEREERLEGVTLSSLKSLLFKNVGRLLKLTLFGILIMIILCVVMGLLAALTPFTLILTLPMLVACVIPLSLFSPIYLFENIGIWEAFKKTYRLGFATWGGVFLIALIMGLIGGILQGITMLPWYVATIVKYFFAMSDSGSAVTISPVYNFFLYLMGILQAFGMYLSTIFTIIGLAYQYGHASEVVDSVSVEEDIDNFDNL</sequence>
<dbReference type="Proteomes" id="UP000422221">
    <property type="component" value="Unassembled WGS sequence"/>
</dbReference>
<dbReference type="RefSeq" id="WP_005925928.1">
    <property type="nucleotide sequence ID" value="NZ_CABKSE010000001.1"/>
</dbReference>
<proteinExistence type="predicted"/>
<keyword evidence="1" id="KW-0812">Transmembrane</keyword>
<feature type="transmembrane region" description="Helical" evidence="1">
    <location>
        <begin position="137"/>
        <end position="160"/>
    </location>
</feature>
<comment type="caution">
    <text evidence="2">The sequence shown here is derived from an EMBL/GenBank/DDBJ whole genome shotgun (WGS) entry which is preliminary data.</text>
</comment>
<gene>
    <name evidence="2" type="ORF">F3F73_02145</name>
</gene>
<reference evidence="2 3" key="1">
    <citation type="journal article" date="2019" name="Nat. Med.">
        <title>A library of human gut bacterial isolates paired with longitudinal multiomics data enables mechanistic microbiome research.</title>
        <authorList>
            <person name="Poyet M."/>
            <person name="Groussin M."/>
            <person name="Gibbons S.M."/>
            <person name="Avila-Pacheco J."/>
            <person name="Jiang X."/>
            <person name="Kearney S.M."/>
            <person name="Perrotta A.R."/>
            <person name="Berdy B."/>
            <person name="Zhao S."/>
            <person name="Lieberman T.D."/>
            <person name="Swanson P.K."/>
            <person name="Smith M."/>
            <person name="Roesemann S."/>
            <person name="Alexander J.E."/>
            <person name="Rich S.A."/>
            <person name="Livny J."/>
            <person name="Vlamakis H."/>
            <person name="Clish C."/>
            <person name="Bullock K."/>
            <person name="Deik A."/>
            <person name="Scott J."/>
            <person name="Pierce K.A."/>
            <person name="Xavier R.J."/>
            <person name="Alm E.J."/>
        </authorList>
    </citation>
    <scope>NUCLEOTIDE SEQUENCE [LARGE SCALE GENOMIC DNA]</scope>
    <source>
        <strain evidence="2 3">BIOML-A10</strain>
    </source>
</reference>
<evidence type="ECO:0000256" key="1">
    <source>
        <dbReference type="SAM" id="Phobius"/>
    </source>
</evidence>
<dbReference type="EMBL" id="VWMK01000001">
    <property type="protein sequence ID" value="KAA3770764.1"/>
    <property type="molecule type" value="Genomic_DNA"/>
</dbReference>
<feature type="transmembrane region" description="Helical" evidence="1">
    <location>
        <begin position="166"/>
        <end position="189"/>
    </location>
</feature>
<evidence type="ECO:0000313" key="2">
    <source>
        <dbReference type="EMBL" id="KAA3770764.1"/>
    </source>
</evidence>
<organism evidence="2 3">
    <name type="scientific">Bacteroides salyersiae</name>
    <dbReference type="NCBI Taxonomy" id="291644"/>
    <lineage>
        <taxon>Bacteria</taxon>
        <taxon>Pseudomonadati</taxon>
        <taxon>Bacteroidota</taxon>
        <taxon>Bacteroidia</taxon>
        <taxon>Bacteroidales</taxon>
        <taxon>Bacteroidaceae</taxon>
        <taxon>Bacteroides</taxon>
    </lineage>
</organism>
<keyword evidence="1" id="KW-1133">Transmembrane helix</keyword>
<evidence type="ECO:0000313" key="3">
    <source>
        <dbReference type="Proteomes" id="UP000422221"/>
    </source>
</evidence>
<feature type="transmembrane region" description="Helical" evidence="1">
    <location>
        <begin position="261"/>
        <end position="287"/>
    </location>
</feature>
<keyword evidence="1" id="KW-0472">Membrane</keyword>
<protein>
    <recommendedName>
        <fullName evidence="4">Transmembrane protein</fullName>
    </recommendedName>
</protein>
<evidence type="ECO:0008006" key="4">
    <source>
        <dbReference type="Google" id="ProtNLM"/>
    </source>
</evidence>
<feature type="transmembrane region" description="Helical" evidence="1">
    <location>
        <begin position="232"/>
        <end position="249"/>
    </location>
</feature>
<accession>A0A7J4XPN0</accession>
<feature type="transmembrane region" description="Helical" evidence="1">
    <location>
        <begin position="201"/>
        <end position="226"/>
    </location>
</feature>
<name>A0A7J4XPN0_9BACE</name>
<feature type="transmembrane region" description="Helical" evidence="1">
    <location>
        <begin position="83"/>
        <end position="108"/>
    </location>
</feature>
<dbReference type="AlphaFoldDB" id="A0A7J4XPN0"/>
<dbReference type="GeneID" id="93115777"/>
<feature type="transmembrane region" description="Helical" evidence="1">
    <location>
        <begin position="37"/>
        <end position="57"/>
    </location>
</feature>